<dbReference type="AlphaFoldDB" id="A0A388LEE7"/>
<proteinExistence type="predicted"/>
<evidence type="ECO:0000313" key="3">
    <source>
        <dbReference type="Proteomes" id="UP000265515"/>
    </source>
</evidence>
<dbReference type="Gramene" id="GBG80674">
    <property type="protein sequence ID" value="GBG80674"/>
    <property type="gene ID" value="CBR_g31133"/>
</dbReference>
<feature type="region of interest" description="Disordered" evidence="1">
    <location>
        <begin position="52"/>
        <end position="144"/>
    </location>
</feature>
<comment type="caution">
    <text evidence="2">The sequence shown here is derived from an EMBL/GenBank/DDBJ whole genome shotgun (WGS) entry which is preliminary data.</text>
</comment>
<accession>A0A388LEE7</accession>
<dbReference type="EMBL" id="BFEA01000353">
    <property type="protein sequence ID" value="GBG80674.1"/>
    <property type="molecule type" value="Genomic_DNA"/>
</dbReference>
<reference evidence="2 3" key="1">
    <citation type="journal article" date="2018" name="Cell">
        <title>The Chara Genome: Secondary Complexity and Implications for Plant Terrestrialization.</title>
        <authorList>
            <person name="Nishiyama T."/>
            <person name="Sakayama H."/>
            <person name="Vries J.D."/>
            <person name="Buschmann H."/>
            <person name="Saint-Marcoux D."/>
            <person name="Ullrich K.K."/>
            <person name="Haas F.B."/>
            <person name="Vanderstraeten L."/>
            <person name="Becker D."/>
            <person name="Lang D."/>
            <person name="Vosolsobe S."/>
            <person name="Rombauts S."/>
            <person name="Wilhelmsson P.K.I."/>
            <person name="Janitza P."/>
            <person name="Kern R."/>
            <person name="Heyl A."/>
            <person name="Rumpler F."/>
            <person name="Villalobos L.I.A.C."/>
            <person name="Clay J.M."/>
            <person name="Skokan R."/>
            <person name="Toyoda A."/>
            <person name="Suzuki Y."/>
            <person name="Kagoshima H."/>
            <person name="Schijlen E."/>
            <person name="Tajeshwar N."/>
            <person name="Catarino B."/>
            <person name="Hetherington A.J."/>
            <person name="Saltykova A."/>
            <person name="Bonnot C."/>
            <person name="Breuninger H."/>
            <person name="Symeonidi A."/>
            <person name="Radhakrishnan G.V."/>
            <person name="Van Nieuwerburgh F."/>
            <person name="Deforce D."/>
            <person name="Chang C."/>
            <person name="Karol K.G."/>
            <person name="Hedrich R."/>
            <person name="Ulvskov P."/>
            <person name="Glockner G."/>
            <person name="Delwiche C.F."/>
            <person name="Petrasek J."/>
            <person name="Van de Peer Y."/>
            <person name="Friml J."/>
            <person name="Beilby M."/>
            <person name="Dolan L."/>
            <person name="Kohara Y."/>
            <person name="Sugano S."/>
            <person name="Fujiyama A."/>
            <person name="Delaux P.-M."/>
            <person name="Quint M."/>
            <person name="TheiBen G."/>
            <person name="Hagemann M."/>
            <person name="Harholt J."/>
            <person name="Dunand C."/>
            <person name="Zachgo S."/>
            <person name="Langdale J."/>
            <person name="Maumus F."/>
            <person name="Straeten D.V.D."/>
            <person name="Gould S.B."/>
            <person name="Rensing S.A."/>
        </authorList>
    </citation>
    <scope>NUCLEOTIDE SEQUENCE [LARGE SCALE GENOMIC DNA]</scope>
    <source>
        <strain evidence="2 3">S276</strain>
    </source>
</reference>
<gene>
    <name evidence="2" type="ORF">CBR_g31133</name>
</gene>
<organism evidence="2 3">
    <name type="scientific">Chara braunii</name>
    <name type="common">Braun's stonewort</name>
    <dbReference type="NCBI Taxonomy" id="69332"/>
    <lineage>
        <taxon>Eukaryota</taxon>
        <taxon>Viridiplantae</taxon>
        <taxon>Streptophyta</taxon>
        <taxon>Charophyceae</taxon>
        <taxon>Charales</taxon>
        <taxon>Characeae</taxon>
        <taxon>Chara</taxon>
    </lineage>
</organism>
<sequence>MVHSKHSARVMLSRLTLTQGKGLNASSFSGCGAQSTGGPSLFSTSITSSSPISGAVSRTQSPRLPSSLCTSSSSSSSSCRSSTSFTSPFTRSSTSSASCSLSCSSSSSSVARTPLPSSKCAPLRAHSSLNGPSTRQQAGSVRSRIGCESEKSVGRKYCTRATDATSSRALCYGALAAARMLHRLSVGKAGSFFWVQDDDGT</sequence>
<feature type="compositionally biased region" description="Polar residues" evidence="1">
    <location>
        <begin position="127"/>
        <end position="140"/>
    </location>
</feature>
<protein>
    <submittedName>
        <fullName evidence="2">Uncharacterized protein</fullName>
    </submittedName>
</protein>
<evidence type="ECO:0000313" key="2">
    <source>
        <dbReference type="EMBL" id="GBG80674.1"/>
    </source>
</evidence>
<name>A0A388LEE7_CHABU</name>
<feature type="compositionally biased region" description="Low complexity" evidence="1">
    <location>
        <begin position="61"/>
        <end position="118"/>
    </location>
</feature>
<keyword evidence="3" id="KW-1185">Reference proteome</keyword>
<evidence type="ECO:0000256" key="1">
    <source>
        <dbReference type="SAM" id="MobiDB-lite"/>
    </source>
</evidence>
<dbReference type="Proteomes" id="UP000265515">
    <property type="component" value="Unassembled WGS sequence"/>
</dbReference>